<dbReference type="PANTHER" id="PTHR21084:SF1">
    <property type="entry name" value="DENSE INCISORS"/>
    <property type="match status" value="1"/>
</dbReference>
<proteinExistence type="predicted"/>
<evidence type="ECO:0000313" key="2">
    <source>
        <dbReference type="Proteomes" id="UP000261540"/>
    </source>
</evidence>
<sequence>MAGLTAIERDGFIQILGFLSEADLRGLCDTVTNRMIAVANAREAILAYSQDAEELLKRKKVHRDVIFKYLAAQNVVVPPTSEKSQLVKATLQLWRSGKVITASRPAIEEKEDNSNVNVSDYLTLGKAFCQWFFQALNSQNPAKDQPPEPWGPQHFWENACLKLQSTMQAEQLDEFQGAELVSLRLLAMAREERLLFNPNLEPHGLKCVASPHGLVVVAVAGTIHKECFFMGIFEQVFGLIRSPFDNKNWKIKSLHLKIRHSLCPVSPPLVSKPTLLGDPSIMQEVSLQVGLLCGSPDGGMSFWTTNGHQTPSLSSRNTSRPICSTNSSTSLMPLCFLNVPMLHF</sequence>
<reference evidence="1" key="2">
    <citation type="submission" date="2025-09" db="UniProtKB">
        <authorList>
            <consortium name="Ensembl"/>
        </authorList>
    </citation>
    <scope>IDENTIFICATION</scope>
</reference>
<dbReference type="Ensembl" id="ENSPKIT00000012007.1">
    <property type="protein sequence ID" value="ENSPKIP00000031166.1"/>
    <property type="gene ID" value="ENSPKIG00000011752.1"/>
</dbReference>
<dbReference type="Proteomes" id="UP000261540">
    <property type="component" value="Unplaced"/>
</dbReference>
<dbReference type="AlphaFoldDB" id="A0A3B3SM98"/>
<name>A0A3B3SM98_9TELE</name>
<dbReference type="GeneTree" id="ENSGT00390000000367"/>
<reference evidence="1" key="1">
    <citation type="submission" date="2025-08" db="UniProtKB">
        <authorList>
            <consortium name="Ensembl"/>
        </authorList>
    </citation>
    <scope>IDENTIFICATION</scope>
</reference>
<organism evidence="1 2">
    <name type="scientific">Paramormyrops kingsleyae</name>
    <dbReference type="NCBI Taxonomy" id="1676925"/>
    <lineage>
        <taxon>Eukaryota</taxon>
        <taxon>Metazoa</taxon>
        <taxon>Chordata</taxon>
        <taxon>Craniata</taxon>
        <taxon>Vertebrata</taxon>
        <taxon>Euteleostomi</taxon>
        <taxon>Actinopterygii</taxon>
        <taxon>Neopterygii</taxon>
        <taxon>Teleostei</taxon>
        <taxon>Osteoglossocephala</taxon>
        <taxon>Osteoglossomorpha</taxon>
        <taxon>Osteoglossiformes</taxon>
        <taxon>Mormyridae</taxon>
        <taxon>Paramormyrops</taxon>
    </lineage>
</organism>
<dbReference type="PANTHER" id="PTHR21084">
    <property type="entry name" value="DENSE INCISORS"/>
    <property type="match status" value="1"/>
</dbReference>
<keyword evidence="2" id="KW-1185">Reference proteome</keyword>
<dbReference type="InterPro" id="IPR026698">
    <property type="entry name" value="UPF_C3orf38"/>
</dbReference>
<dbReference type="Pfam" id="PF15008">
    <property type="entry name" value="DUF4518"/>
    <property type="match status" value="1"/>
</dbReference>
<dbReference type="STRING" id="1676925.ENSPKIP00000031166"/>
<accession>A0A3B3SM98</accession>
<protein>
    <submittedName>
        <fullName evidence="1">Chromosome 3 open reading frame 38</fullName>
    </submittedName>
</protein>
<evidence type="ECO:0000313" key="1">
    <source>
        <dbReference type="Ensembl" id="ENSPKIP00000031166.1"/>
    </source>
</evidence>